<dbReference type="RefSeq" id="WP_198499832.1">
    <property type="nucleotide sequence ID" value="NZ_CP065989.1"/>
</dbReference>
<dbReference type="InterPro" id="IPR024671">
    <property type="entry name" value="Atg22-like"/>
</dbReference>
<dbReference type="SUPFAM" id="SSF103473">
    <property type="entry name" value="MFS general substrate transporter"/>
    <property type="match status" value="1"/>
</dbReference>
<keyword evidence="3 6" id="KW-0812">Transmembrane</keyword>
<dbReference type="AlphaFoldDB" id="A0A7T4DIX1"/>
<dbReference type="PANTHER" id="PTHR23519">
    <property type="entry name" value="AUTOPHAGY-RELATED PROTEIN 22"/>
    <property type="match status" value="1"/>
</dbReference>
<feature type="transmembrane region" description="Helical" evidence="6">
    <location>
        <begin position="152"/>
        <end position="172"/>
    </location>
</feature>
<feature type="domain" description="Major facilitator superfamily (MFS) profile" evidence="7">
    <location>
        <begin position="249"/>
        <end position="439"/>
    </location>
</feature>
<feature type="transmembrane region" description="Helical" evidence="6">
    <location>
        <begin position="339"/>
        <end position="356"/>
    </location>
</feature>
<sequence length="439" mass="46075">MHSPPRTPVSSRIGVFSWALWDWGSASFNAVIITFVFTPYLTKAVASSEESGSAALGWSMAAAGLVIALVAPAVGTRADAGGRHKLWLGVHTGIVIVTMAGLFFVRDSPAYLWLGLLLIAVGSVFFEFAEVAYNGIMVRITTPDNVGKVSGFGWGMGYAGGLVLLVLLLVLVIQPEVGLFGATDEDGLRFRIVAVLSAVWFAVFAIPVLVTAPGAKVTGTSGGHPIRAFIADYASLVRRLVRMWKHEHQTLRFFIASAIFRDGLAAIFAFAGVLAAGSYGFSATQIIILGVAANIAAGAGAMIAGLFDDRFGPKPVIITGLIVIIAGGVPILLTDDPAVFWVCALVLSFCVGPVQASSRSFLARLTPPERAGENFGLYATTGRAVSFLGPAMFALFISLLGYQRAGTLGIIIVLIIGLALIIAVKSDAPQRSMAAMAKE</sequence>
<dbReference type="GO" id="GO:0005886">
    <property type="term" value="C:plasma membrane"/>
    <property type="evidence" value="ECO:0007669"/>
    <property type="project" value="UniProtKB-SubCell"/>
</dbReference>
<feature type="transmembrane region" description="Helical" evidence="6">
    <location>
        <begin position="253"/>
        <end position="277"/>
    </location>
</feature>
<gene>
    <name evidence="8" type="ORF">I6H47_02020</name>
</gene>
<dbReference type="Pfam" id="PF11700">
    <property type="entry name" value="ATG22"/>
    <property type="match status" value="1"/>
</dbReference>
<feature type="transmembrane region" description="Helical" evidence="6">
    <location>
        <begin position="54"/>
        <end position="74"/>
    </location>
</feature>
<feature type="transmembrane region" description="Helical" evidence="6">
    <location>
        <begin position="86"/>
        <end position="105"/>
    </location>
</feature>
<dbReference type="PANTHER" id="PTHR23519:SF1">
    <property type="entry name" value="AUTOPHAGY-RELATED PROTEIN 22"/>
    <property type="match status" value="1"/>
</dbReference>
<dbReference type="InterPro" id="IPR020846">
    <property type="entry name" value="MFS_dom"/>
</dbReference>
<keyword evidence="4 6" id="KW-1133">Transmembrane helix</keyword>
<accession>A0A7T4DIX1</accession>
<evidence type="ECO:0000256" key="4">
    <source>
        <dbReference type="ARBA" id="ARBA00022989"/>
    </source>
</evidence>
<evidence type="ECO:0000313" key="8">
    <source>
        <dbReference type="EMBL" id="QQB14780.1"/>
    </source>
</evidence>
<dbReference type="PROSITE" id="PS50850">
    <property type="entry name" value="MFS"/>
    <property type="match status" value="1"/>
</dbReference>
<dbReference type="InterPro" id="IPR036259">
    <property type="entry name" value="MFS_trans_sf"/>
</dbReference>
<name>A0A7T4DIX1_9MICO</name>
<dbReference type="Gene3D" id="1.20.1250.20">
    <property type="entry name" value="MFS general substrate transporter like domains"/>
    <property type="match status" value="1"/>
</dbReference>
<feature type="transmembrane region" description="Helical" evidence="6">
    <location>
        <begin position="192"/>
        <end position="212"/>
    </location>
</feature>
<comment type="subcellular location">
    <subcellularLocation>
        <location evidence="1">Cell membrane</location>
        <topology evidence="1">Multi-pass membrane protein</topology>
    </subcellularLocation>
</comment>
<evidence type="ECO:0000256" key="5">
    <source>
        <dbReference type="ARBA" id="ARBA00023136"/>
    </source>
</evidence>
<feature type="transmembrane region" description="Helical" evidence="6">
    <location>
        <begin position="316"/>
        <end position="333"/>
    </location>
</feature>
<keyword evidence="5 6" id="KW-0472">Membrane</keyword>
<feature type="transmembrane region" description="Helical" evidence="6">
    <location>
        <begin position="112"/>
        <end position="132"/>
    </location>
</feature>
<dbReference type="EMBL" id="CP065989">
    <property type="protein sequence ID" value="QQB14780.1"/>
    <property type="molecule type" value="Genomic_DNA"/>
</dbReference>
<evidence type="ECO:0000256" key="1">
    <source>
        <dbReference type="ARBA" id="ARBA00004651"/>
    </source>
</evidence>
<protein>
    <submittedName>
        <fullName evidence="8">MFS transporter</fullName>
    </submittedName>
</protein>
<evidence type="ECO:0000256" key="6">
    <source>
        <dbReference type="SAM" id="Phobius"/>
    </source>
</evidence>
<feature type="transmembrane region" description="Helical" evidence="6">
    <location>
        <begin position="405"/>
        <end position="424"/>
    </location>
</feature>
<organism evidence="8 9">
    <name type="scientific">Brevibacterium casei</name>
    <dbReference type="NCBI Taxonomy" id="33889"/>
    <lineage>
        <taxon>Bacteria</taxon>
        <taxon>Bacillati</taxon>
        <taxon>Actinomycetota</taxon>
        <taxon>Actinomycetes</taxon>
        <taxon>Micrococcales</taxon>
        <taxon>Brevibacteriaceae</taxon>
        <taxon>Brevibacterium</taxon>
    </lineage>
</organism>
<proteinExistence type="predicted"/>
<dbReference type="GO" id="GO:0022857">
    <property type="term" value="F:transmembrane transporter activity"/>
    <property type="evidence" value="ECO:0007669"/>
    <property type="project" value="InterPro"/>
</dbReference>
<keyword evidence="2" id="KW-0813">Transport</keyword>
<feature type="transmembrane region" description="Helical" evidence="6">
    <location>
        <begin position="283"/>
        <end position="304"/>
    </location>
</feature>
<evidence type="ECO:0000259" key="7">
    <source>
        <dbReference type="PROSITE" id="PS50850"/>
    </source>
</evidence>
<dbReference type="InterPro" id="IPR050495">
    <property type="entry name" value="ATG22/LtaA_families"/>
</dbReference>
<dbReference type="Proteomes" id="UP000595374">
    <property type="component" value="Chromosome"/>
</dbReference>
<feature type="transmembrane region" description="Helical" evidence="6">
    <location>
        <begin position="20"/>
        <end position="42"/>
    </location>
</feature>
<feature type="transmembrane region" description="Helical" evidence="6">
    <location>
        <begin position="377"/>
        <end position="399"/>
    </location>
</feature>
<evidence type="ECO:0000256" key="2">
    <source>
        <dbReference type="ARBA" id="ARBA00022448"/>
    </source>
</evidence>
<evidence type="ECO:0000256" key="3">
    <source>
        <dbReference type="ARBA" id="ARBA00022692"/>
    </source>
</evidence>
<reference evidence="8 9" key="1">
    <citation type="submission" date="2020-12" db="EMBL/GenBank/DDBJ databases">
        <title>FDA dAtabase for Regulatory Grade micrObial Sequences (FDA-ARGOS): Supporting development and validation of Infectious Disease Dx tests.</title>
        <authorList>
            <person name="Sproer C."/>
            <person name="Gronow S."/>
            <person name="Severitt S."/>
            <person name="Schroder I."/>
            <person name="Tallon L."/>
            <person name="Sadzewicz L."/>
            <person name="Zhao X."/>
            <person name="Boylan J."/>
            <person name="Ott S."/>
            <person name="Bowen H."/>
            <person name="Vavikolanu K."/>
            <person name="Mehta A."/>
            <person name="Aluvathingal J."/>
            <person name="Nadendla S."/>
            <person name="Lowell S."/>
            <person name="Myers T."/>
            <person name="Yan Y."/>
            <person name="Sichtig H."/>
        </authorList>
    </citation>
    <scope>NUCLEOTIDE SEQUENCE [LARGE SCALE GENOMIC DNA]</scope>
    <source>
        <strain evidence="8 9">FDAARGOS_990</strain>
    </source>
</reference>
<evidence type="ECO:0000313" key="9">
    <source>
        <dbReference type="Proteomes" id="UP000595374"/>
    </source>
</evidence>